<proteinExistence type="predicted"/>
<protein>
    <submittedName>
        <fullName evidence="1">Uncharacterized protein</fullName>
    </submittedName>
</protein>
<accession>A0A7Z0C3J3</accession>
<dbReference type="EMBL" id="JACBZI010000001">
    <property type="protein sequence ID" value="NYI11198.1"/>
    <property type="molecule type" value="Genomic_DNA"/>
</dbReference>
<dbReference type="Proteomes" id="UP000537326">
    <property type="component" value="Unassembled WGS sequence"/>
</dbReference>
<keyword evidence="2" id="KW-1185">Reference proteome</keyword>
<organism evidence="1 2">
    <name type="scientific">Nocardioides marinus</name>
    <dbReference type="NCBI Taxonomy" id="374514"/>
    <lineage>
        <taxon>Bacteria</taxon>
        <taxon>Bacillati</taxon>
        <taxon>Actinomycetota</taxon>
        <taxon>Actinomycetes</taxon>
        <taxon>Propionibacteriales</taxon>
        <taxon>Nocardioidaceae</taxon>
        <taxon>Nocardioides</taxon>
    </lineage>
</organism>
<comment type="caution">
    <text evidence="1">The sequence shown here is derived from an EMBL/GenBank/DDBJ whole genome shotgun (WGS) entry which is preliminary data.</text>
</comment>
<name>A0A7Z0C3J3_9ACTN</name>
<dbReference type="AlphaFoldDB" id="A0A7Z0C3J3"/>
<reference evidence="1 2" key="1">
    <citation type="submission" date="2020-07" db="EMBL/GenBank/DDBJ databases">
        <title>Sequencing the genomes of 1000 actinobacteria strains.</title>
        <authorList>
            <person name="Klenk H.-P."/>
        </authorList>
    </citation>
    <scope>NUCLEOTIDE SEQUENCE [LARGE SCALE GENOMIC DNA]</scope>
    <source>
        <strain evidence="1 2">DSM 18248</strain>
    </source>
</reference>
<evidence type="ECO:0000313" key="2">
    <source>
        <dbReference type="Proteomes" id="UP000537326"/>
    </source>
</evidence>
<sequence>MGMLRRRGPMRPEPDLPLSTFQARRLYRLVAEAFGEAGLVVEVLGDHVVDERGRAHGLRDLAAACATEPPAAWPQVVRRHVHAAVSPAPTLADLDDATLEASCVLRLLPAALLPPDWDPAAEHVTEDLVSVVAIDLGDQALMPPADALRERAPLLPWRERAADNLRHLADRLSLHHEGVAPEGAPDDGFDVVVGESGLVASLALDVDALLERLGLTDHGRGVLVGAPYRHQLALRVVDGPGAVTALGHLADYTRSTYAVAPGPVTPLVHWVHEGVWRPTSSAPPQDPPLARAAQQTRAGRVATERLHPEVAAALGI</sequence>
<gene>
    <name evidence="1" type="ORF">BKA05_002713</name>
</gene>
<evidence type="ECO:0000313" key="1">
    <source>
        <dbReference type="EMBL" id="NYI11198.1"/>
    </source>
</evidence>
<dbReference type="RefSeq" id="WP_179531924.1">
    <property type="nucleotide sequence ID" value="NZ_BAAAPP010000005.1"/>
</dbReference>